<keyword evidence="3" id="KW-1185">Reference proteome</keyword>
<evidence type="ECO:0000313" key="2">
    <source>
        <dbReference type="EMBL" id="GMI12785.1"/>
    </source>
</evidence>
<reference evidence="3" key="1">
    <citation type="journal article" date="2023" name="Commun. Biol.">
        <title>Genome analysis of Parmales, the sister group of diatoms, reveals the evolutionary specialization of diatoms from phago-mixotrophs to photoautotrophs.</title>
        <authorList>
            <person name="Ban H."/>
            <person name="Sato S."/>
            <person name="Yoshikawa S."/>
            <person name="Yamada K."/>
            <person name="Nakamura Y."/>
            <person name="Ichinomiya M."/>
            <person name="Sato N."/>
            <person name="Blanc-Mathieu R."/>
            <person name="Endo H."/>
            <person name="Kuwata A."/>
            <person name="Ogata H."/>
        </authorList>
    </citation>
    <scope>NUCLEOTIDE SEQUENCE [LARGE SCALE GENOMIC DNA]</scope>
    <source>
        <strain evidence="3">NIES 3700</strain>
    </source>
</reference>
<name>A0A9W7KVG3_9STRA</name>
<protein>
    <submittedName>
        <fullName evidence="2">Uncharacterized protein</fullName>
    </submittedName>
</protein>
<accession>A0A9W7KVG3</accession>
<feature type="region of interest" description="Disordered" evidence="1">
    <location>
        <begin position="590"/>
        <end position="616"/>
    </location>
</feature>
<evidence type="ECO:0000313" key="3">
    <source>
        <dbReference type="Proteomes" id="UP001165122"/>
    </source>
</evidence>
<gene>
    <name evidence="2" type="ORF">TrLO_g515</name>
</gene>
<dbReference type="OrthoDB" id="10376618at2759"/>
<sequence>MASFLPRTEYYPLVPPNDTDSDECLETLAALAGAADGEAVMDFPLVEHEPIPVDSLSFSPLPPLPEISAPYDFPVLLSNLTKLAGMSTYPYHVSLLPLLHLPPPTLRLFVSHFRTLKITKPMADWINGLNRNTYRAYKLLCYSKIINMVKSKSPAPPPLSIILSYAYLLSSLSHVFPPSLTELLPNDSKNKLAVLVATHLTYSHCNEHCYVGDTLEADLERSKADRPGHDCLKYDKFLAATASFVMSPGVDSSEEVPEFVASYIVFATKSKKYGKSKITHVLISELINNVASLSGLNGIVETDLCRRLKDDLENDVIGASLVNKLIALVAPDDPEDSAAAQSSVDWLGLGNPLAYCDQINRPLPNYFPADRQKFDNITTSIRIMYLRDLVNIDKSHGFGGFCLRAGVRIDWFNDEMIYNHNLNYSRLNIKYINPSYVEAEKVPKLDRRAVYDYKCTLAVREWCKPWDYRRHQSWGKNFNDVVVTLLLLGGRVNCPSELVLEIVKFLSRDDYTESLCWDRECRLRTLKVYQLHKNCGGTVEKCKCGVARYCGAHCRKKGIEEGHKKCCGWHPCTVKEDNLIGLPDLREGTDVYFSGDGDGGDEEEWEDVSEEEDEDIDEDAEIFTAQATESSAPTSPVQDVIDFFKINVYKPSGRFQKKPRDDDESSSSDEEENEEDWDTDDFEGEESDFSESDHEQDDIDVAVDEFLTALNEGIPLDDDNNDNKG</sequence>
<organism evidence="2 3">
    <name type="scientific">Triparma laevis f. longispina</name>
    <dbReference type="NCBI Taxonomy" id="1714387"/>
    <lineage>
        <taxon>Eukaryota</taxon>
        <taxon>Sar</taxon>
        <taxon>Stramenopiles</taxon>
        <taxon>Ochrophyta</taxon>
        <taxon>Bolidophyceae</taxon>
        <taxon>Parmales</taxon>
        <taxon>Triparmaceae</taxon>
        <taxon>Triparma</taxon>
    </lineage>
</organism>
<evidence type="ECO:0000256" key="1">
    <source>
        <dbReference type="SAM" id="MobiDB-lite"/>
    </source>
</evidence>
<dbReference type="AlphaFoldDB" id="A0A9W7KVG3"/>
<dbReference type="EMBL" id="BRXW01000181">
    <property type="protein sequence ID" value="GMI12785.1"/>
    <property type="molecule type" value="Genomic_DNA"/>
</dbReference>
<feature type="compositionally biased region" description="Acidic residues" evidence="1">
    <location>
        <begin position="598"/>
        <end position="616"/>
    </location>
</feature>
<comment type="caution">
    <text evidence="2">The sequence shown here is derived from an EMBL/GenBank/DDBJ whole genome shotgun (WGS) entry which is preliminary data.</text>
</comment>
<dbReference type="Proteomes" id="UP001165122">
    <property type="component" value="Unassembled WGS sequence"/>
</dbReference>
<proteinExistence type="predicted"/>
<feature type="region of interest" description="Disordered" evidence="1">
    <location>
        <begin position="654"/>
        <end position="705"/>
    </location>
</feature>
<feature type="compositionally biased region" description="Acidic residues" evidence="1">
    <location>
        <begin position="662"/>
        <end position="703"/>
    </location>
</feature>